<reference evidence="12 13" key="1">
    <citation type="submission" date="2016-10" db="EMBL/GenBank/DDBJ databases">
        <authorList>
            <person name="de Groot N.N."/>
        </authorList>
    </citation>
    <scope>NUCLEOTIDE SEQUENCE [LARGE SCALE GENOMIC DNA]</scope>
    <source>
        <strain evidence="12 13">Calf135</strain>
    </source>
</reference>
<dbReference type="PROSITE" id="PS50110">
    <property type="entry name" value="RESPONSE_REGULATORY"/>
    <property type="match status" value="1"/>
</dbReference>
<dbReference type="FunFam" id="1.10.10.10:FF:000018">
    <property type="entry name" value="DNA-binding response regulator ResD"/>
    <property type="match status" value="1"/>
</dbReference>
<feature type="domain" description="OmpR/PhoB-type" evidence="11">
    <location>
        <begin position="142"/>
        <end position="241"/>
    </location>
</feature>
<dbReference type="Gene3D" id="3.40.50.2300">
    <property type="match status" value="1"/>
</dbReference>
<dbReference type="CDD" id="cd17574">
    <property type="entry name" value="REC_OmpR"/>
    <property type="match status" value="1"/>
</dbReference>
<feature type="modified residue" description="4-aspartylphosphate" evidence="8">
    <location>
        <position position="59"/>
    </location>
</feature>
<dbReference type="GO" id="GO:0000156">
    <property type="term" value="F:phosphorelay response regulator activity"/>
    <property type="evidence" value="ECO:0007669"/>
    <property type="project" value="TreeGrafter"/>
</dbReference>
<evidence type="ECO:0000256" key="8">
    <source>
        <dbReference type="PROSITE-ProRule" id="PRU00169"/>
    </source>
</evidence>
<sequence length="243" mass="28275">MNNSMFEKGILIVDDEVELLDLIEISLRKEGFKNIYRAERGKKAIEIIDKENIELAVLDVMLPDMEGYDICRYIRLKSNMPVIFLSAKGDEEDRIIGLATGADDYVSKPFSIKELILRIKIKLKRVIEFEETIAITDKESLSDVLEVGDFTIDKLKMEVKKKDQDIELKAKEYKMFLYMAENKNQIISKERFCNEVWGEDFFGFDNTITVHIRRLREKIEEDPSNPEYIKTVKGLGYKLVIGE</sequence>
<proteinExistence type="predicted"/>
<gene>
    <name evidence="12" type="ORF">SAMN05216454_1422</name>
</gene>
<keyword evidence="6" id="KW-0804">Transcription</keyword>
<dbReference type="AlphaFoldDB" id="A0A1H8KSI9"/>
<evidence type="ECO:0000313" key="12">
    <source>
        <dbReference type="EMBL" id="SEN95847.1"/>
    </source>
</evidence>
<keyword evidence="4" id="KW-0805">Transcription regulation</keyword>
<dbReference type="RefSeq" id="WP_091976233.1">
    <property type="nucleotide sequence ID" value="NZ_CAUWDX010000003.1"/>
</dbReference>
<keyword evidence="5 9" id="KW-0238">DNA-binding</keyword>
<dbReference type="InterPro" id="IPR036388">
    <property type="entry name" value="WH-like_DNA-bd_sf"/>
</dbReference>
<evidence type="ECO:0000256" key="6">
    <source>
        <dbReference type="ARBA" id="ARBA00023163"/>
    </source>
</evidence>
<dbReference type="Gene3D" id="1.10.10.10">
    <property type="entry name" value="Winged helix-like DNA-binding domain superfamily/Winged helix DNA-binding domain"/>
    <property type="match status" value="1"/>
</dbReference>
<evidence type="ECO:0000313" key="13">
    <source>
        <dbReference type="Proteomes" id="UP000199512"/>
    </source>
</evidence>
<dbReference type="STRING" id="215200.SAMN05216454_1422"/>
<keyword evidence="13" id="KW-1185">Reference proteome</keyword>
<dbReference type="SMART" id="SM00448">
    <property type="entry name" value="REC"/>
    <property type="match status" value="1"/>
</dbReference>
<protein>
    <recommendedName>
        <fullName evidence="1">Stage 0 sporulation protein A homolog</fullName>
    </recommendedName>
</protein>
<dbReference type="SUPFAM" id="SSF52172">
    <property type="entry name" value="CheY-like"/>
    <property type="match status" value="1"/>
</dbReference>
<accession>A0A1H8KSI9</accession>
<dbReference type="GO" id="GO:0032993">
    <property type="term" value="C:protein-DNA complex"/>
    <property type="evidence" value="ECO:0007669"/>
    <property type="project" value="TreeGrafter"/>
</dbReference>
<evidence type="ECO:0000256" key="2">
    <source>
        <dbReference type="ARBA" id="ARBA00022553"/>
    </source>
</evidence>
<dbReference type="PANTHER" id="PTHR48111">
    <property type="entry name" value="REGULATOR OF RPOS"/>
    <property type="match status" value="1"/>
</dbReference>
<dbReference type="OrthoDB" id="9790442at2"/>
<dbReference type="SMART" id="SM00862">
    <property type="entry name" value="Trans_reg_C"/>
    <property type="match status" value="1"/>
</dbReference>
<evidence type="ECO:0000256" key="9">
    <source>
        <dbReference type="PROSITE-ProRule" id="PRU01091"/>
    </source>
</evidence>
<evidence type="ECO:0000256" key="4">
    <source>
        <dbReference type="ARBA" id="ARBA00023015"/>
    </source>
</evidence>
<dbReference type="Proteomes" id="UP000199512">
    <property type="component" value="Unassembled WGS sequence"/>
</dbReference>
<dbReference type="GO" id="GO:0006355">
    <property type="term" value="P:regulation of DNA-templated transcription"/>
    <property type="evidence" value="ECO:0007669"/>
    <property type="project" value="InterPro"/>
</dbReference>
<keyword evidence="2 8" id="KW-0597">Phosphoprotein</keyword>
<organism evidence="12 13">
    <name type="scientific">Peptostreptococcus russellii</name>
    <dbReference type="NCBI Taxonomy" id="215200"/>
    <lineage>
        <taxon>Bacteria</taxon>
        <taxon>Bacillati</taxon>
        <taxon>Bacillota</taxon>
        <taxon>Clostridia</taxon>
        <taxon>Peptostreptococcales</taxon>
        <taxon>Peptostreptococcaceae</taxon>
        <taxon>Peptostreptococcus</taxon>
    </lineage>
</organism>
<dbReference type="Gene3D" id="6.10.250.690">
    <property type="match status" value="1"/>
</dbReference>
<dbReference type="PROSITE" id="PS51755">
    <property type="entry name" value="OMPR_PHOB"/>
    <property type="match status" value="1"/>
</dbReference>
<evidence type="ECO:0000259" key="10">
    <source>
        <dbReference type="PROSITE" id="PS50110"/>
    </source>
</evidence>
<dbReference type="CDD" id="cd00383">
    <property type="entry name" value="trans_reg_C"/>
    <property type="match status" value="1"/>
</dbReference>
<evidence type="ECO:0000259" key="11">
    <source>
        <dbReference type="PROSITE" id="PS51755"/>
    </source>
</evidence>
<dbReference type="InterPro" id="IPR011006">
    <property type="entry name" value="CheY-like_superfamily"/>
</dbReference>
<dbReference type="InterPro" id="IPR001867">
    <property type="entry name" value="OmpR/PhoB-type_DNA-bd"/>
</dbReference>
<feature type="domain" description="Response regulatory" evidence="10">
    <location>
        <begin position="9"/>
        <end position="123"/>
    </location>
</feature>
<dbReference type="EMBL" id="FODF01000042">
    <property type="protein sequence ID" value="SEN95847.1"/>
    <property type="molecule type" value="Genomic_DNA"/>
</dbReference>
<evidence type="ECO:0000256" key="7">
    <source>
        <dbReference type="ARBA" id="ARBA00024867"/>
    </source>
</evidence>
<comment type="function">
    <text evidence="7">May play the central regulatory role in sporulation. It may be an element of the effector pathway responsible for the activation of sporulation genes in response to nutritional stress. Spo0A may act in concert with spo0H (a sigma factor) to control the expression of some genes that are critical to the sporulation process.</text>
</comment>
<evidence type="ECO:0000256" key="3">
    <source>
        <dbReference type="ARBA" id="ARBA00023012"/>
    </source>
</evidence>
<evidence type="ECO:0000256" key="1">
    <source>
        <dbReference type="ARBA" id="ARBA00018672"/>
    </source>
</evidence>
<feature type="DNA-binding region" description="OmpR/PhoB-type" evidence="9">
    <location>
        <begin position="142"/>
        <end position="241"/>
    </location>
</feature>
<dbReference type="InterPro" id="IPR001789">
    <property type="entry name" value="Sig_transdc_resp-reg_receiver"/>
</dbReference>
<name>A0A1H8KSI9_9FIRM</name>
<dbReference type="InterPro" id="IPR016032">
    <property type="entry name" value="Sig_transdc_resp-reg_C-effctor"/>
</dbReference>
<dbReference type="Pfam" id="PF00072">
    <property type="entry name" value="Response_reg"/>
    <property type="match status" value="1"/>
</dbReference>
<evidence type="ECO:0000256" key="5">
    <source>
        <dbReference type="ARBA" id="ARBA00023125"/>
    </source>
</evidence>
<dbReference type="Pfam" id="PF00486">
    <property type="entry name" value="Trans_reg_C"/>
    <property type="match status" value="1"/>
</dbReference>
<dbReference type="PANTHER" id="PTHR48111:SF52">
    <property type="entry name" value="TRANSCRIPTIONAL REGULATORY PROTEIN YVRH"/>
    <property type="match status" value="1"/>
</dbReference>
<dbReference type="InterPro" id="IPR039420">
    <property type="entry name" value="WalR-like"/>
</dbReference>
<dbReference type="GO" id="GO:0005829">
    <property type="term" value="C:cytosol"/>
    <property type="evidence" value="ECO:0007669"/>
    <property type="project" value="TreeGrafter"/>
</dbReference>
<dbReference type="SUPFAM" id="SSF46894">
    <property type="entry name" value="C-terminal effector domain of the bipartite response regulators"/>
    <property type="match status" value="1"/>
</dbReference>
<keyword evidence="3" id="KW-0902">Two-component regulatory system</keyword>
<dbReference type="GO" id="GO:0000976">
    <property type="term" value="F:transcription cis-regulatory region binding"/>
    <property type="evidence" value="ECO:0007669"/>
    <property type="project" value="TreeGrafter"/>
</dbReference>